<comment type="caution">
    <text evidence="1">The sequence shown here is derived from an EMBL/GenBank/DDBJ whole genome shotgun (WGS) entry which is preliminary data.</text>
</comment>
<sequence length="72" mass="8318">MILDAEGVRPEMLQKPGAAIEEFFVSVGVNGFAVDFWRSQLDYSRCVERHSRNNTKKASSHYLRLDAFLIHY</sequence>
<dbReference type="Proteomes" id="UP000217065">
    <property type="component" value="Unassembled WGS sequence"/>
</dbReference>
<keyword evidence="2" id="KW-1185">Reference proteome</keyword>
<proteinExistence type="predicted"/>
<name>A0A264W6Z5_9BACL</name>
<organism evidence="1 2">
    <name type="scientific">Tetzosporium hominis</name>
    <dbReference type="NCBI Taxonomy" id="2020506"/>
    <lineage>
        <taxon>Bacteria</taxon>
        <taxon>Bacillati</taxon>
        <taxon>Bacillota</taxon>
        <taxon>Bacilli</taxon>
        <taxon>Bacillales</taxon>
        <taxon>Caryophanaceae</taxon>
        <taxon>Tetzosporium</taxon>
    </lineage>
</organism>
<gene>
    <name evidence="1" type="ORF">CF394_02810</name>
</gene>
<evidence type="ECO:0000313" key="2">
    <source>
        <dbReference type="Proteomes" id="UP000217065"/>
    </source>
</evidence>
<reference evidence="1 2" key="1">
    <citation type="submission" date="2017-07" db="EMBL/GenBank/DDBJ databases">
        <title>Tetzosporium hominis gen.nov. sp.nov.</title>
        <authorList>
            <person name="Tetz G."/>
            <person name="Tetz V."/>
        </authorList>
    </citation>
    <scope>NUCLEOTIDE SEQUENCE [LARGE SCALE GENOMIC DNA]</scope>
    <source>
        <strain evidence="1 2">VT-49</strain>
    </source>
</reference>
<protein>
    <submittedName>
        <fullName evidence="1">Uncharacterized protein</fullName>
    </submittedName>
</protein>
<accession>A0A264W6Z5</accession>
<dbReference type="EMBL" id="NOKQ01000134">
    <property type="protein sequence ID" value="OZS79368.1"/>
    <property type="molecule type" value="Genomic_DNA"/>
</dbReference>
<evidence type="ECO:0000313" key="1">
    <source>
        <dbReference type="EMBL" id="OZS79368.1"/>
    </source>
</evidence>
<dbReference type="AlphaFoldDB" id="A0A264W6Z5"/>